<dbReference type="PROSITE" id="PS50943">
    <property type="entry name" value="HTH_CROC1"/>
    <property type="match status" value="1"/>
</dbReference>
<evidence type="ECO:0000313" key="5">
    <source>
        <dbReference type="EMBL" id="AIM28413.1"/>
    </source>
</evidence>
<dbReference type="SUPFAM" id="SSF54631">
    <property type="entry name" value="CBS-domain pair"/>
    <property type="match status" value="1"/>
</dbReference>
<feature type="domain" description="CBS" evidence="4">
    <location>
        <begin position="133"/>
        <end position="184"/>
    </location>
</feature>
<dbReference type="Gene3D" id="3.10.580.10">
    <property type="entry name" value="CBS-domain"/>
    <property type="match status" value="1"/>
</dbReference>
<dbReference type="Pfam" id="PF00571">
    <property type="entry name" value="CBS"/>
    <property type="match status" value="2"/>
</dbReference>
<dbReference type="CDD" id="cd00093">
    <property type="entry name" value="HTH_XRE"/>
    <property type="match status" value="1"/>
</dbReference>
<dbReference type="Gene3D" id="1.10.260.40">
    <property type="entry name" value="lambda repressor-like DNA-binding domains"/>
    <property type="match status" value="1"/>
</dbReference>
<evidence type="ECO:0000256" key="2">
    <source>
        <dbReference type="PROSITE-ProRule" id="PRU00703"/>
    </source>
</evidence>
<protein>
    <submittedName>
        <fullName evidence="5">Transcriptional regulator, XRE family</fullName>
    </submittedName>
</protein>
<dbReference type="OMA" id="HYKAVMI"/>
<dbReference type="Proteomes" id="UP000029084">
    <property type="component" value="Chromosome"/>
</dbReference>
<reference evidence="5 6" key="1">
    <citation type="journal article" date="2014" name="J. Bacteriol.">
        <title>Role of an Archaeal PitA Transporter in the Copper and Arsenic Resistance of Metallosphaera sedula, an Extreme Thermoacidophile.</title>
        <authorList>
            <person name="McCarthy S."/>
            <person name="Ai C."/>
            <person name="Wheaton G."/>
            <person name="Tevatia R."/>
            <person name="Eckrich V."/>
            <person name="Kelly R."/>
            <person name="Blum P."/>
        </authorList>
    </citation>
    <scope>NUCLEOTIDE SEQUENCE [LARGE SCALE GENOMIC DNA]</scope>
    <source>
        <strain evidence="5 6">CuR1</strain>
    </source>
</reference>
<name>A0A088E8S2_9CREN</name>
<dbReference type="EMBL" id="CP008822">
    <property type="protein sequence ID" value="AIM28413.1"/>
    <property type="molecule type" value="Genomic_DNA"/>
</dbReference>
<dbReference type="InterPro" id="IPR001387">
    <property type="entry name" value="Cro/C1-type_HTH"/>
</dbReference>
<dbReference type="InterPro" id="IPR017158">
    <property type="entry name" value="Tscrpt-reg_CBS-contain_prd"/>
</dbReference>
<gene>
    <name evidence="5" type="ORF">HA72_2293</name>
</gene>
<dbReference type="AlphaFoldDB" id="A0A088E8S2"/>
<dbReference type="PANTHER" id="PTHR43080">
    <property type="entry name" value="CBS DOMAIN-CONTAINING PROTEIN CBSX3, MITOCHONDRIAL"/>
    <property type="match status" value="1"/>
</dbReference>
<dbReference type="SUPFAM" id="SSF47413">
    <property type="entry name" value="lambda repressor-like DNA-binding domains"/>
    <property type="match status" value="1"/>
</dbReference>
<keyword evidence="1 2" id="KW-0129">CBS domain</keyword>
<feature type="domain" description="HTH cro/C1-type" evidence="3">
    <location>
        <begin position="8"/>
        <end position="61"/>
    </location>
</feature>
<dbReference type="SMART" id="SM00530">
    <property type="entry name" value="HTH_XRE"/>
    <property type="match status" value="1"/>
</dbReference>
<organism evidence="5 6">
    <name type="scientific">Metallosphaera sedula</name>
    <dbReference type="NCBI Taxonomy" id="43687"/>
    <lineage>
        <taxon>Archaea</taxon>
        <taxon>Thermoproteota</taxon>
        <taxon>Thermoprotei</taxon>
        <taxon>Sulfolobales</taxon>
        <taxon>Sulfolobaceae</taxon>
        <taxon>Metallosphaera</taxon>
    </lineage>
</organism>
<dbReference type="SMART" id="SM00116">
    <property type="entry name" value="CBS"/>
    <property type="match status" value="2"/>
</dbReference>
<feature type="domain" description="CBS" evidence="4">
    <location>
        <begin position="69"/>
        <end position="127"/>
    </location>
</feature>
<evidence type="ECO:0000256" key="1">
    <source>
        <dbReference type="ARBA" id="ARBA00023122"/>
    </source>
</evidence>
<dbReference type="PROSITE" id="PS51371">
    <property type="entry name" value="CBS"/>
    <property type="match status" value="2"/>
</dbReference>
<evidence type="ECO:0000313" key="6">
    <source>
        <dbReference type="Proteomes" id="UP000029084"/>
    </source>
</evidence>
<dbReference type="InterPro" id="IPR010982">
    <property type="entry name" value="Lambda_DNA-bd_dom_sf"/>
</dbReference>
<dbReference type="Pfam" id="PF01381">
    <property type="entry name" value="HTH_3"/>
    <property type="match status" value="1"/>
</dbReference>
<dbReference type="GO" id="GO:0003677">
    <property type="term" value="F:DNA binding"/>
    <property type="evidence" value="ECO:0007669"/>
    <property type="project" value="InterPro"/>
</dbReference>
<dbReference type="InterPro" id="IPR000644">
    <property type="entry name" value="CBS_dom"/>
</dbReference>
<dbReference type="PIRSF" id="PIRSF037253">
    <property type="entry name" value="HTH_CBS_prd"/>
    <property type="match status" value="1"/>
</dbReference>
<dbReference type="PANTHER" id="PTHR43080:SF4">
    <property type="entry name" value="CRO-LIKE PROTEIN"/>
    <property type="match status" value="1"/>
</dbReference>
<dbReference type="InterPro" id="IPR046342">
    <property type="entry name" value="CBS_dom_sf"/>
</dbReference>
<dbReference type="InterPro" id="IPR051257">
    <property type="entry name" value="Diverse_CBS-Domain"/>
</dbReference>
<accession>A0A088E8S2</accession>
<proteinExistence type="predicted"/>
<evidence type="ECO:0000259" key="4">
    <source>
        <dbReference type="PROSITE" id="PS51371"/>
    </source>
</evidence>
<sequence length="184" mass="20380">MFINLSDIRKMREMAGLTQTELARRVGVSQSLIAKIEKGKIDPKLSVVRKILDELTPLIEVPEVAVNLMHSPVISAKMDDRVKDIVELMESNNISQVPVVNSSGKLMGMIYDYVLMRKLALPSSRSLKAVDVMAPLPPLVSPSTPVNQVMKLLTRYSVTLVVEGDLIPLGIITRSDLITYLARK</sequence>
<evidence type="ECO:0000259" key="3">
    <source>
        <dbReference type="PROSITE" id="PS50943"/>
    </source>
</evidence>